<comment type="similarity">
    <text evidence="3">Belongs to the glycosyl hydrolase 130 family.</text>
</comment>
<dbReference type="InterPro" id="IPR023296">
    <property type="entry name" value="Glyco_hydro_beta-prop_sf"/>
</dbReference>
<name>A0A1G2UF74_9BACT</name>
<dbReference type="GO" id="GO:0016757">
    <property type="term" value="F:glycosyltransferase activity"/>
    <property type="evidence" value="ECO:0007669"/>
    <property type="project" value="UniProtKB-KW"/>
</dbReference>
<evidence type="ECO:0000256" key="3">
    <source>
        <dbReference type="ARBA" id="ARBA00024356"/>
    </source>
</evidence>
<protein>
    <recommendedName>
        <fullName evidence="7">Glycosidase</fullName>
    </recommendedName>
</protein>
<dbReference type="Proteomes" id="UP000177096">
    <property type="component" value="Unassembled WGS sequence"/>
</dbReference>
<dbReference type="Pfam" id="PF04041">
    <property type="entry name" value="Glyco_hydro_130"/>
    <property type="match status" value="1"/>
</dbReference>
<accession>A0A1G2UF74</accession>
<evidence type="ECO:0000313" key="6">
    <source>
        <dbReference type="Proteomes" id="UP000177096"/>
    </source>
</evidence>
<sequence>MLKRKTKKLSSKKSTKKSRSKKATKKPLKKKVVSKKRSRTKSKKLKALHLHRAMRNPIMRPTAGSYWESEAVFNPGAVIHGGRVHLFYRALGPDGVSRVGYASSKDGIHFDKRSSHPVYMPETVRESERHYSHTSPARLKYDKALYASGGGWGGCEDPRSVKIDDRIYLTFNIFNGWNSIRVGLTSINERDLENGRWNWRRLVFLSPPNERHKCWVLFPEKIEGKYALLHSVYDNDPSLVQVEYLDSLEEPIPYIKSSDPHLLPDRNLAWHNRTRGAGPPPVKTRYGWLLFYHAMDRNDPNRYKLGVMLLDSKDPRKVLYRSNYPILEPDEWYENDWKPGIIYASGAVVKGDTLLIYYGGGDKHIGVAYTNLDNFVKKLMKNEHVSLSVKSTRVVS</sequence>
<dbReference type="SUPFAM" id="SSF75005">
    <property type="entry name" value="Arabinanase/levansucrase/invertase"/>
    <property type="match status" value="1"/>
</dbReference>
<dbReference type="PANTHER" id="PTHR34106:SF5">
    <property type="entry name" value="GLYCOSIDASE"/>
    <property type="match status" value="1"/>
</dbReference>
<comment type="caution">
    <text evidence="5">The sequence shown here is derived from an EMBL/GenBank/DDBJ whole genome shotgun (WGS) entry which is preliminary data.</text>
</comment>
<dbReference type="CDD" id="cd18614">
    <property type="entry name" value="GH130"/>
    <property type="match status" value="1"/>
</dbReference>
<dbReference type="InterPro" id="IPR007184">
    <property type="entry name" value="Mannoside_phosphorylase"/>
</dbReference>
<organism evidence="5 6">
    <name type="scientific">Candidatus Zambryskibacteria bacterium RIFCSPLOWO2_02_FULL_39_14</name>
    <dbReference type="NCBI Taxonomy" id="1802769"/>
    <lineage>
        <taxon>Bacteria</taxon>
        <taxon>Candidatus Zambryskiibacteriota</taxon>
    </lineage>
</organism>
<proteinExistence type="inferred from homology"/>
<reference evidence="5 6" key="1">
    <citation type="journal article" date="2016" name="Nat. Commun.">
        <title>Thousands of microbial genomes shed light on interconnected biogeochemical processes in an aquifer system.</title>
        <authorList>
            <person name="Anantharaman K."/>
            <person name="Brown C.T."/>
            <person name="Hug L.A."/>
            <person name="Sharon I."/>
            <person name="Castelle C.J."/>
            <person name="Probst A.J."/>
            <person name="Thomas B.C."/>
            <person name="Singh A."/>
            <person name="Wilkins M.J."/>
            <person name="Karaoz U."/>
            <person name="Brodie E.L."/>
            <person name="Williams K.H."/>
            <person name="Hubbard S.S."/>
            <person name="Banfield J.F."/>
        </authorList>
    </citation>
    <scope>NUCLEOTIDE SEQUENCE [LARGE SCALE GENOMIC DNA]</scope>
</reference>
<evidence type="ECO:0000256" key="4">
    <source>
        <dbReference type="SAM" id="MobiDB-lite"/>
    </source>
</evidence>
<dbReference type="PANTHER" id="PTHR34106">
    <property type="entry name" value="GLYCOSIDASE"/>
    <property type="match status" value="1"/>
</dbReference>
<dbReference type="Gene3D" id="2.115.10.20">
    <property type="entry name" value="Glycosyl hydrolase domain, family 43"/>
    <property type="match status" value="1"/>
</dbReference>
<evidence type="ECO:0000313" key="5">
    <source>
        <dbReference type="EMBL" id="OHB08079.1"/>
    </source>
</evidence>
<evidence type="ECO:0000256" key="2">
    <source>
        <dbReference type="ARBA" id="ARBA00022679"/>
    </source>
</evidence>
<dbReference type="AlphaFoldDB" id="A0A1G2UF74"/>
<evidence type="ECO:0000256" key="1">
    <source>
        <dbReference type="ARBA" id="ARBA00022676"/>
    </source>
</evidence>
<gene>
    <name evidence="5" type="ORF">A3I86_00070</name>
</gene>
<evidence type="ECO:0008006" key="7">
    <source>
        <dbReference type="Google" id="ProtNLM"/>
    </source>
</evidence>
<dbReference type="EMBL" id="MHWM01000031">
    <property type="protein sequence ID" value="OHB08079.1"/>
    <property type="molecule type" value="Genomic_DNA"/>
</dbReference>
<keyword evidence="1" id="KW-0328">Glycosyltransferase</keyword>
<feature type="region of interest" description="Disordered" evidence="4">
    <location>
        <begin position="1"/>
        <end position="45"/>
    </location>
</feature>
<keyword evidence="2" id="KW-0808">Transferase</keyword>